<proteinExistence type="predicted"/>
<dbReference type="InterPro" id="IPR017452">
    <property type="entry name" value="GPCR_Rhodpsn_7TM"/>
</dbReference>
<feature type="transmembrane region" description="Helical" evidence="8">
    <location>
        <begin position="217"/>
        <end position="238"/>
    </location>
</feature>
<keyword evidence="5 8" id="KW-0472">Membrane</keyword>
<evidence type="ECO:0000256" key="5">
    <source>
        <dbReference type="ARBA" id="ARBA00023136"/>
    </source>
</evidence>
<dbReference type="PANTHER" id="PTHR24243:SF230">
    <property type="entry name" value="G-PROTEIN COUPLED RECEPTORS FAMILY 1 PROFILE DOMAIN-CONTAINING PROTEIN"/>
    <property type="match status" value="1"/>
</dbReference>
<feature type="transmembrane region" description="Helical" evidence="8">
    <location>
        <begin position="122"/>
        <end position="139"/>
    </location>
</feature>
<feature type="transmembrane region" description="Helical" evidence="8">
    <location>
        <begin position="174"/>
        <end position="196"/>
    </location>
</feature>
<evidence type="ECO:0000313" key="13">
    <source>
        <dbReference type="Proteomes" id="UP000663852"/>
    </source>
</evidence>
<dbReference type="OrthoDB" id="9993580at2759"/>
<gene>
    <name evidence="10" type="ORF">EDS130_LOCUS30055</name>
    <name evidence="11" type="ORF">XAT740_LOCUS45390</name>
</gene>
<evidence type="ECO:0000313" key="11">
    <source>
        <dbReference type="EMBL" id="CAF1579974.1"/>
    </source>
</evidence>
<feature type="domain" description="G-protein coupled receptors family 1 profile" evidence="9">
    <location>
        <begin position="26"/>
        <end position="280"/>
    </location>
</feature>
<feature type="transmembrane region" description="Helical" evidence="8">
    <location>
        <begin position="260"/>
        <end position="282"/>
    </location>
</feature>
<evidence type="ECO:0000256" key="6">
    <source>
        <dbReference type="ARBA" id="ARBA00023170"/>
    </source>
</evidence>
<keyword evidence="12" id="KW-1185">Reference proteome</keyword>
<keyword evidence="4" id="KW-0297">G-protein coupled receptor</keyword>
<evidence type="ECO:0000256" key="3">
    <source>
        <dbReference type="ARBA" id="ARBA00022989"/>
    </source>
</evidence>
<sequence>MSSTTELVRSLTIYVGIPIFTIGTVGNLLNVRCLWRTRRNPCAFIFICLSLINCLVLFYGLFTRILGVGFNLDWATSNLIWCKCRAAFSQAVFFMSLTCVCLASIDRYFASCREEKYRRLSRLSYAICAVLLTCVFWVLHSIPDLIYGTIARNAVTGVMTCTSSAPKYFTNYQIYVSLPMYLGVFPALILIASGLLTYRNTRQLQAERQRGVIQKQLTKMMLMQIPIILVSTVPYIVFTEYSIFSATTAKSTAQRATESIISNSITLMFYLSFAASFFVFFVSSNSFRHEAKLFILCRKRGSDGNTQVQPFSTVALKNTIV</sequence>
<dbReference type="Pfam" id="PF00001">
    <property type="entry name" value="7tm_1"/>
    <property type="match status" value="1"/>
</dbReference>
<dbReference type="InterPro" id="IPR000276">
    <property type="entry name" value="GPCR_Rhodpsn"/>
</dbReference>
<evidence type="ECO:0000256" key="1">
    <source>
        <dbReference type="ARBA" id="ARBA00004141"/>
    </source>
</evidence>
<dbReference type="PANTHER" id="PTHR24243">
    <property type="entry name" value="G-PROTEIN COUPLED RECEPTOR"/>
    <property type="match status" value="1"/>
</dbReference>
<dbReference type="PROSITE" id="PS50262">
    <property type="entry name" value="G_PROTEIN_RECEP_F1_2"/>
    <property type="match status" value="1"/>
</dbReference>
<dbReference type="EMBL" id="CAJNOJ010000208">
    <property type="protein sequence ID" value="CAF1290465.1"/>
    <property type="molecule type" value="Genomic_DNA"/>
</dbReference>
<dbReference type="Gene3D" id="1.20.1070.10">
    <property type="entry name" value="Rhodopsin 7-helix transmembrane proteins"/>
    <property type="match status" value="1"/>
</dbReference>
<evidence type="ECO:0000256" key="8">
    <source>
        <dbReference type="SAM" id="Phobius"/>
    </source>
</evidence>
<evidence type="ECO:0000313" key="12">
    <source>
        <dbReference type="Proteomes" id="UP000663828"/>
    </source>
</evidence>
<feature type="transmembrane region" description="Helical" evidence="8">
    <location>
        <begin position="87"/>
        <end position="110"/>
    </location>
</feature>
<name>A0A815CW53_ADIRI</name>
<organism evidence="10 13">
    <name type="scientific">Adineta ricciae</name>
    <name type="common">Rotifer</name>
    <dbReference type="NCBI Taxonomy" id="249248"/>
    <lineage>
        <taxon>Eukaryota</taxon>
        <taxon>Metazoa</taxon>
        <taxon>Spiralia</taxon>
        <taxon>Gnathifera</taxon>
        <taxon>Rotifera</taxon>
        <taxon>Eurotatoria</taxon>
        <taxon>Bdelloidea</taxon>
        <taxon>Adinetida</taxon>
        <taxon>Adinetidae</taxon>
        <taxon>Adineta</taxon>
    </lineage>
</organism>
<evidence type="ECO:0000259" key="9">
    <source>
        <dbReference type="PROSITE" id="PS50262"/>
    </source>
</evidence>
<evidence type="ECO:0000256" key="7">
    <source>
        <dbReference type="ARBA" id="ARBA00023224"/>
    </source>
</evidence>
<keyword evidence="3 8" id="KW-1133">Transmembrane helix</keyword>
<accession>A0A815CW53</accession>
<dbReference type="AlphaFoldDB" id="A0A815CW53"/>
<reference evidence="10" key="1">
    <citation type="submission" date="2021-02" db="EMBL/GenBank/DDBJ databases">
        <authorList>
            <person name="Nowell W R."/>
        </authorList>
    </citation>
    <scope>NUCLEOTIDE SEQUENCE</scope>
</reference>
<dbReference type="GO" id="GO:0004930">
    <property type="term" value="F:G protein-coupled receptor activity"/>
    <property type="evidence" value="ECO:0007669"/>
    <property type="project" value="UniProtKB-KW"/>
</dbReference>
<dbReference type="Proteomes" id="UP000663828">
    <property type="component" value="Unassembled WGS sequence"/>
</dbReference>
<evidence type="ECO:0000256" key="2">
    <source>
        <dbReference type="ARBA" id="ARBA00022692"/>
    </source>
</evidence>
<feature type="transmembrane region" description="Helical" evidence="8">
    <location>
        <begin position="43"/>
        <end position="67"/>
    </location>
</feature>
<dbReference type="EMBL" id="CAJNOR010005919">
    <property type="protein sequence ID" value="CAF1579974.1"/>
    <property type="molecule type" value="Genomic_DNA"/>
</dbReference>
<keyword evidence="7" id="KW-0807">Transducer</keyword>
<comment type="caution">
    <text evidence="10">The sequence shown here is derived from an EMBL/GenBank/DDBJ whole genome shotgun (WGS) entry which is preliminary data.</text>
</comment>
<keyword evidence="6" id="KW-0675">Receptor</keyword>
<comment type="subcellular location">
    <subcellularLocation>
        <location evidence="1">Membrane</location>
        <topology evidence="1">Multi-pass membrane protein</topology>
    </subcellularLocation>
</comment>
<dbReference type="GO" id="GO:0005886">
    <property type="term" value="C:plasma membrane"/>
    <property type="evidence" value="ECO:0007669"/>
    <property type="project" value="TreeGrafter"/>
</dbReference>
<protein>
    <recommendedName>
        <fullName evidence="9">G-protein coupled receptors family 1 profile domain-containing protein</fullName>
    </recommendedName>
</protein>
<evidence type="ECO:0000313" key="10">
    <source>
        <dbReference type="EMBL" id="CAF1290465.1"/>
    </source>
</evidence>
<evidence type="ECO:0000256" key="4">
    <source>
        <dbReference type="ARBA" id="ARBA00023040"/>
    </source>
</evidence>
<feature type="transmembrane region" description="Helical" evidence="8">
    <location>
        <begin position="12"/>
        <end position="31"/>
    </location>
</feature>
<dbReference type="Proteomes" id="UP000663852">
    <property type="component" value="Unassembled WGS sequence"/>
</dbReference>
<dbReference type="SUPFAM" id="SSF81321">
    <property type="entry name" value="Family A G protein-coupled receptor-like"/>
    <property type="match status" value="1"/>
</dbReference>
<keyword evidence="2 8" id="KW-0812">Transmembrane</keyword>